<dbReference type="InterPro" id="IPR008004">
    <property type="entry name" value="OCTOPUS-like"/>
</dbReference>
<feature type="non-terminal residue" evidence="1">
    <location>
        <position position="1"/>
    </location>
</feature>
<evidence type="ECO:0000313" key="1">
    <source>
        <dbReference type="EMBL" id="KAL3324121.1"/>
    </source>
</evidence>
<dbReference type="Proteomes" id="UP001627284">
    <property type="component" value="Unassembled WGS sequence"/>
</dbReference>
<name>A0ABD2QX67_9SOLN</name>
<reference evidence="1 2" key="1">
    <citation type="submission" date="2024-05" db="EMBL/GenBank/DDBJ databases">
        <title>De novo assembly of an allotetraploid wild potato.</title>
        <authorList>
            <person name="Hosaka A.J."/>
        </authorList>
    </citation>
    <scope>NUCLEOTIDE SEQUENCE [LARGE SCALE GENOMIC DNA]</scope>
    <source>
        <tissue evidence="1">Young leaves</tissue>
    </source>
</reference>
<gene>
    <name evidence="1" type="ORF">AABB24_038348</name>
</gene>
<dbReference type="Pfam" id="PF05340">
    <property type="entry name" value="DUF740"/>
    <property type="match status" value="1"/>
</dbReference>
<organism evidence="1 2">
    <name type="scientific">Solanum stoloniferum</name>
    <dbReference type="NCBI Taxonomy" id="62892"/>
    <lineage>
        <taxon>Eukaryota</taxon>
        <taxon>Viridiplantae</taxon>
        <taxon>Streptophyta</taxon>
        <taxon>Embryophyta</taxon>
        <taxon>Tracheophyta</taxon>
        <taxon>Spermatophyta</taxon>
        <taxon>Magnoliopsida</taxon>
        <taxon>eudicotyledons</taxon>
        <taxon>Gunneridae</taxon>
        <taxon>Pentapetalae</taxon>
        <taxon>asterids</taxon>
        <taxon>lamiids</taxon>
        <taxon>Solanales</taxon>
        <taxon>Solanaceae</taxon>
        <taxon>Solanoideae</taxon>
        <taxon>Solaneae</taxon>
        <taxon>Solanum</taxon>
    </lineage>
</organism>
<evidence type="ECO:0000313" key="2">
    <source>
        <dbReference type="Proteomes" id="UP001627284"/>
    </source>
</evidence>
<comment type="caution">
    <text evidence="1">The sequence shown here is derived from an EMBL/GenBank/DDBJ whole genome shotgun (WGS) entry which is preliminary data.</text>
</comment>
<dbReference type="PANTHER" id="PTHR35995:SF1">
    <property type="entry name" value="OS04G0690500 PROTEIN"/>
    <property type="match status" value="1"/>
</dbReference>
<dbReference type="AlphaFoldDB" id="A0ABD2QX67"/>
<sequence>KTQTSLFPSILFTHTQYIYSLLLHFSYNFVKLETTLSFSSTKLTNNNMNDNTSCLCYFHPKEVVVGVCALCLNERLLILASKQEKMIKKKKKKKIIINLREKMKINNDDGEEHSRMHYLPKIFALTSFFNRLDIRHSRKETIHDIDVSSTCSYEDSFISIKFENNGVGSWEKGAVGTVPKLSLIKHCHNNNNMSNKVALIEHVTKPRMQLRWRKRIGHIFHLIKLKRSSTKGGNANHVGTKLEGVKVRHGWIRTLTKRKTKQ</sequence>
<proteinExistence type="predicted"/>
<keyword evidence="2" id="KW-1185">Reference proteome</keyword>
<accession>A0ABD2QX67</accession>
<dbReference type="PANTHER" id="PTHR35995">
    <property type="entry name" value="OS04G0690500 PROTEIN"/>
    <property type="match status" value="1"/>
</dbReference>
<dbReference type="EMBL" id="JBJKTR010000023">
    <property type="protein sequence ID" value="KAL3324121.1"/>
    <property type="molecule type" value="Genomic_DNA"/>
</dbReference>
<protein>
    <submittedName>
        <fullName evidence="1">Uncharacterized protein</fullName>
    </submittedName>
</protein>